<evidence type="ECO:0000313" key="3">
    <source>
        <dbReference type="Proteomes" id="UP001049518"/>
    </source>
</evidence>
<dbReference type="Pfam" id="PF08241">
    <property type="entry name" value="Methyltransf_11"/>
    <property type="match status" value="1"/>
</dbReference>
<dbReference type="InterPro" id="IPR013216">
    <property type="entry name" value="Methyltransf_11"/>
</dbReference>
<dbReference type="InterPro" id="IPR029063">
    <property type="entry name" value="SAM-dependent_MTases_sf"/>
</dbReference>
<sequence>MFVSESLCALSGDQTLAFSDPRCLRGARRGGPLRSARVAEIAPGAVPSPNIWNSPQVYEVENRAVDPDGVLEAAMRAVRPWTGATVLDLGCGTGFHLPFFADEAEHVIGVEPHAGLAAAARRRVRDRPNVAVRVGAAQALPLPDASVDVVHVRWAYFFGPGCEPGLAELDRVVRRGGAIFIIDNDATRSTFGGWFRRSLPKYDPRAVERFWTRRGYTREPLMIRWSFQSREDLAAVLRIEFPPDLADACLREHDGLEVDYAVNLWWRCP</sequence>
<organism evidence="2 3">
    <name type="scientific">Actinomadura graeca</name>
    <dbReference type="NCBI Taxonomy" id="2750812"/>
    <lineage>
        <taxon>Bacteria</taxon>
        <taxon>Bacillati</taxon>
        <taxon>Actinomycetota</taxon>
        <taxon>Actinomycetes</taxon>
        <taxon>Streptosporangiales</taxon>
        <taxon>Thermomonosporaceae</taxon>
        <taxon>Actinomadura</taxon>
    </lineage>
</organism>
<dbReference type="PANTHER" id="PTHR42912:SF93">
    <property type="entry name" value="N6-ADENOSINE-METHYLTRANSFERASE TMT1A"/>
    <property type="match status" value="1"/>
</dbReference>
<keyword evidence="3" id="KW-1185">Reference proteome</keyword>
<name>A0ABX8QYV5_9ACTN</name>
<reference evidence="2" key="1">
    <citation type="submission" date="2020-07" db="EMBL/GenBank/DDBJ databases">
        <authorList>
            <person name="Tarantini F.S."/>
            <person name="Hong K.W."/>
            <person name="Chan K.G."/>
        </authorList>
    </citation>
    <scope>NUCLEOTIDE SEQUENCE</scope>
    <source>
        <strain evidence="2">32-07</strain>
    </source>
</reference>
<dbReference type="SUPFAM" id="SSF53335">
    <property type="entry name" value="S-adenosyl-L-methionine-dependent methyltransferases"/>
    <property type="match status" value="1"/>
</dbReference>
<dbReference type="GO" id="GO:0008168">
    <property type="term" value="F:methyltransferase activity"/>
    <property type="evidence" value="ECO:0007669"/>
    <property type="project" value="UniProtKB-KW"/>
</dbReference>
<dbReference type="PANTHER" id="PTHR42912">
    <property type="entry name" value="METHYLTRANSFERASE"/>
    <property type="match status" value="1"/>
</dbReference>
<protein>
    <submittedName>
        <fullName evidence="2">Class I SAM-dependent methyltransferase</fullName>
    </submittedName>
</protein>
<keyword evidence="2" id="KW-0489">Methyltransferase</keyword>
<dbReference type="CDD" id="cd02440">
    <property type="entry name" value="AdoMet_MTases"/>
    <property type="match status" value="1"/>
</dbReference>
<gene>
    <name evidence="2" type="ORF">AGRA3207_004684</name>
</gene>
<evidence type="ECO:0000313" key="2">
    <source>
        <dbReference type="EMBL" id="QXJ23516.1"/>
    </source>
</evidence>
<proteinExistence type="predicted"/>
<dbReference type="EMBL" id="CP059572">
    <property type="protein sequence ID" value="QXJ23516.1"/>
    <property type="molecule type" value="Genomic_DNA"/>
</dbReference>
<evidence type="ECO:0000259" key="1">
    <source>
        <dbReference type="Pfam" id="PF08241"/>
    </source>
</evidence>
<dbReference type="Proteomes" id="UP001049518">
    <property type="component" value="Chromosome"/>
</dbReference>
<accession>A0ABX8QYV5</accession>
<dbReference type="InterPro" id="IPR050508">
    <property type="entry name" value="Methyltransf_Superfamily"/>
</dbReference>
<feature type="domain" description="Methyltransferase type 11" evidence="1">
    <location>
        <begin position="87"/>
        <end position="181"/>
    </location>
</feature>
<keyword evidence="2" id="KW-0808">Transferase</keyword>
<dbReference type="Gene3D" id="3.40.50.150">
    <property type="entry name" value="Vaccinia Virus protein VP39"/>
    <property type="match status" value="1"/>
</dbReference>
<dbReference type="GO" id="GO:0032259">
    <property type="term" value="P:methylation"/>
    <property type="evidence" value="ECO:0007669"/>
    <property type="project" value="UniProtKB-KW"/>
</dbReference>